<dbReference type="GO" id="GO:0045259">
    <property type="term" value="C:proton-transporting ATP synthase complex"/>
    <property type="evidence" value="ECO:0007669"/>
    <property type="project" value="InterPro"/>
</dbReference>
<dbReference type="GeneID" id="81394726"/>
<reference evidence="2" key="2">
    <citation type="journal article" date="2023" name="IMA Fungus">
        <title>Comparative genomic study of the Penicillium genus elucidates a diverse pangenome and 15 lateral gene transfer events.</title>
        <authorList>
            <person name="Petersen C."/>
            <person name="Sorensen T."/>
            <person name="Nielsen M.R."/>
            <person name="Sondergaard T.E."/>
            <person name="Sorensen J.L."/>
            <person name="Fitzpatrick D.A."/>
            <person name="Frisvad J.C."/>
            <person name="Nielsen K.L."/>
        </authorList>
    </citation>
    <scope>NUCLEOTIDE SEQUENCE</scope>
    <source>
        <strain evidence="2">IBT 34128</strain>
    </source>
</reference>
<dbReference type="Pfam" id="PF04911">
    <property type="entry name" value="ATP-synt_J"/>
    <property type="match status" value="1"/>
</dbReference>
<sequence>MSIKTTYDPQFPVIACPGHVVELSSDNSPFSGLIVLYGVNSAQNALSNTAEYKNDPRNPNAKSGNAGH</sequence>
<dbReference type="InterPro" id="IPR006995">
    <property type="entry name" value="ATP_synth_F0_jsu"/>
</dbReference>
<comment type="caution">
    <text evidence="2">The sequence shown here is derived from an EMBL/GenBank/DDBJ whole genome shotgun (WGS) entry which is preliminary data.</text>
</comment>
<feature type="region of interest" description="Disordered" evidence="1">
    <location>
        <begin position="49"/>
        <end position="68"/>
    </location>
</feature>
<dbReference type="PANTHER" id="PTHR28060">
    <property type="entry name" value="ATP SYNTHASE SUBUNIT J, MITOCHONDRIAL"/>
    <property type="match status" value="1"/>
</dbReference>
<dbReference type="GO" id="GO:0046933">
    <property type="term" value="F:proton-transporting ATP synthase activity, rotational mechanism"/>
    <property type="evidence" value="ECO:0007669"/>
    <property type="project" value="TreeGrafter"/>
</dbReference>
<evidence type="ECO:0000313" key="3">
    <source>
        <dbReference type="Proteomes" id="UP001141434"/>
    </source>
</evidence>
<evidence type="ECO:0000313" key="2">
    <source>
        <dbReference type="EMBL" id="KAJ5095620.1"/>
    </source>
</evidence>
<accession>A0A9W9F8R2</accession>
<name>A0A9W9F8R2_9EURO</name>
<evidence type="ECO:0000256" key="1">
    <source>
        <dbReference type="SAM" id="MobiDB-lite"/>
    </source>
</evidence>
<dbReference type="PANTHER" id="PTHR28060:SF1">
    <property type="entry name" value="ATP SYNTHASE SUBUNIT J, MITOCHONDRIAL"/>
    <property type="match status" value="1"/>
</dbReference>
<keyword evidence="3" id="KW-1185">Reference proteome</keyword>
<proteinExistence type="predicted"/>
<organism evidence="2 3">
    <name type="scientific">Penicillium alfredii</name>
    <dbReference type="NCBI Taxonomy" id="1506179"/>
    <lineage>
        <taxon>Eukaryota</taxon>
        <taxon>Fungi</taxon>
        <taxon>Dikarya</taxon>
        <taxon>Ascomycota</taxon>
        <taxon>Pezizomycotina</taxon>
        <taxon>Eurotiomycetes</taxon>
        <taxon>Eurotiomycetidae</taxon>
        <taxon>Eurotiales</taxon>
        <taxon>Aspergillaceae</taxon>
        <taxon>Penicillium</taxon>
    </lineage>
</organism>
<dbReference type="RefSeq" id="XP_056511171.1">
    <property type="nucleotide sequence ID" value="XM_056655558.1"/>
</dbReference>
<dbReference type="EMBL" id="JAPMSZ010000007">
    <property type="protein sequence ID" value="KAJ5095620.1"/>
    <property type="molecule type" value="Genomic_DNA"/>
</dbReference>
<reference evidence="2" key="1">
    <citation type="submission" date="2022-11" db="EMBL/GenBank/DDBJ databases">
        <authorList>
            <person name="Petersen C."/>
        </authorList>
    </citation>
    <scope>NUCLEOTIDE SEQUENCE</scope>
    <source>
        <strain evidence="2">IBT 34128</strain>
    </source>
</reference>
<dbReference type="OrthoDB" id="5520611at2759"/>
<protein>
    <submittedName>
        <fullName evidence="2">Uncharacterized protein</fullName>
    </submittedName>
</protein>
<dbReference type="Proteomes" id="UP001141434">
    <property type="component" value="Unassembled WGS sequence"/>
</dbReference>
<gene>
    <name evidence="2" type="ORF">NUU61_004976</name>
</gene>
<dbReference type="AlphaFoldDB" id="A0A9W9F8R2"/>